<sequence length="147" mass="17485">MVTVKMLEPYSIKKDAEYLYVQLEKQCFSISIEDVAYDFIPVKANEIKIKRDTKKIQDVDAAFAFKNADDIVYITMKELINIPDFLIKLYFLTKPYFDEKTDTQELNVNDNMDIIIDELEQQNIRRLIDNALDERDEETFHQLLKYL</sequence>
<evidence type="ECO:0000259" key="1">
    <source>
        <dbReference type="Pfam" id="PF08858"/>
    </source>
</evidence>
<gene>
    <name evidence="2" type="ORF">GMD78_11830</name>
</gene>
<dbReference type="Gene3D" id="4.10.810.10">
    <property type="entry name" value="Virus Scaffolding Protein, Chain A"/>
    <property type="match status" value="1"/>
</dbReference>
<dbReference type="AlphaFoldDB" id="A0A6N8FI03"/>
<organism evidence="2 3">
    <name type="scientific">Ornithinibacillus caprae</name>
    <dbReference type="NCBI Taxonomy" id="2678566"/>
    <lineage>
        <taxon>Bacteria</taxon>
        <taxon>Bacillati</taxon>
        <taxon>Bacillota</taxon>
        <taxon>Bacilli</taxon>
        <taxon>Bacillales</taxon>
        <taxon>Bacillaceae</taxon>
        <taxon>Ornithinibacillus</taxon>
    </lineage>
</organism>
<keyword evidence="3" id="KW-1185">Reference proteome</keyword>
<evidence type="ECO:0000313" key="3">
    <source>
        <dbReference type="Proteomes" id="UP000469125"/>
    </source>
</evidence>
<dbReference type="InterPro" id="IPR027393">
    <property type="entry name" value="Virus_scaffolding_prot_C"/>
</dbReference>
<protein>
    <submittedName>
        <fullName evidence="2">IDEAL domain-containing protein</fullName>
    </submittedName>
</protein>
<dbReference type="InterPro" id="IPR014957">
    <property type="entry name" value="IDEAL_dom"/>
</dbReference>
<dbReference type="EMBL" id="WOCA01000008">
    <property type="protein sequence ID" value="MUK89063.1"/>
    <property type="molecule type" value="Genomic_DNA"/>
</dbReference>
<proteinExistence type="predicted"/>
<comment type="caution">
    <text evidence="2">The sequence shown here is derived from an EMBL/GenBank/DDBJ whole genome shotgun (WGS) entry which is preliminary data.</text>
</comment>
<dbReference type="Pfam" id="PF08858">
    <property type="entry name" value="IDEAL"/>
    <property type="match status" value="1"/>
</dbReference>
<dbReference type="RefSeq" id="WP_155669032.1">
    <property type="nucleotide sequence ID" value="NZ_WOCA01000008.1"/>
</dbReference>
<accession>A0A6N8FI03</accession>
<evidence type="ECO:0000313" key="2">
    <source>
        <dbReference type="EMBL" id="MUK89063.1"/>
    </source>
</evidence>
<dbReference type="Proteomes" id="UP000469125">
    <property type="component" value="Unassembled WGS sequence"/>
</dbReference>
<reference evidence="2 3" key="1">
    <citation type="submission" date="2019-11" db="EMBL/GenBank/DDBJ databases">
        <authorList>
            <person name="Li X."/>
        </authorList>
    </citation>
    <scope>NUCLEOTIDE SEQUENCE [LARGE SCALE GENOMIC DNA]</scope>
    <source>
        <strain evidence="2 3">L9</strain>
    </source>
</reference>
<name>A0A6N8FI03_9BACI</name>
<feature type="domain" description="IDEAL" evidence="1">
    <location>
        <begin position="118"/>
        <end position="143"/>
    </location>
</feature>